<dbReference type="InterPro" id="IPR002159">
    <property type="entry name" value="CD36_fam"/>
</dbReference>
<accession>A0A8D9E7Q3</accession>
<dbReference type="PANTHER" id="PTHR11923">
    <property type="entry name" value="SCAVENGER RECEPTOR CLASS B TYPE-1 SR-B1"/>
    <property type="match status" value="1"/>
</dbReference>
<evidence type="ECO:0000256" key="9">
    <source>
        <dbReference type="ARBA" id="ARBA00023157"/>
    </source>
</evidence>
<keyword evidence="5 12" id="KW-0812">Transmembrane</keyword>
<comment type="subcellular location">
    <subcellularLocation>
        <location evidence="1">Cell membrane</location>
        <topology evidence="1">Multi-pass membrane protein</topology>
    </subcellularLocation>
</comment>
<name>A0A8D9E7Q3_9HEMI</name>
<evidence type="ECO:0000256" key="1">
    <source>
        <dbReference type="ARBA" id="ARBA00004651"/>
    </source>
</evidence>
<evidence type="ECO:0000256" key="4">
    <source>
        <dbReference type="ARBA" id="ARBA00022606"/>
    </source>
</evidence>
<sequence length="428" mass="47924">MEKVGMIDDEKTDTVSYHFKSTYYTNAERSNGLTGDEEIVLPHFILLGILLQTARDTPAGLALIDKAIDPIFNGQKSLYFKTTPNQILFDGILLNCTSRKVAPKAVCAILQTKGAELGIQKAGDNIFKVSIFGHRNGTANKNRMEVLRGSEDAQDVGKVTKFNGKDKLSFWAGEECNTIQGTDSTIFPPLQKKEDDVVFFAGDLCRSLRLTYTGEDVELKGVRGGRHDTSFAILANDTASRCWCPKSGCLERGALDMSNCLGVPMIFTSPHFYEGSETYLNRIEGLNPNKEDHGIYMDMEPITGAIFDVRLRIQFNMFVYDMKKVQVTRNLTTKPFLHPLFWLQSSVDITEELLEPIKMLYTVLKVAKIIKYIMLIGGFAIMGFGGFLVFLANQNKVKDVVQNTVRKMDFNGHSSEHKMDPNDPSSKY</sequence>
<evidence type="ECO:0000256" key="12">
    <source>
        <dbReference type="SAM" id="Phobius"/>
    </source>
</evidence>
<keyword evidence="11" id="KW-0325">Glycoprotein</keyword>
<keyword evidence="8 12" id="KW-0472">Membrane</keyword>
<evidence type="ECO:0000256" key="11">
    <source>
        <dbReference type="ARBA" id="ARBA00023180"/>
    </source>
</evidence>
<dbReference type="Pfam" id="PF01130">
    <property type="entry name" value="CD36"/>
    <property type="match status" value="1"/>
</dbReference>
<keyword evidence="4" id="KW-0716">Sensory transduction</keyword>
<feature type="transmembrane region" description="Helical" evidence="12">
    <location>
        <begin position="372"/>
        <end position="392"/>
    </location>
</feature>
<keyword evidence="10" id="KW-0675">Receptor</keyword>
<evidence type="ECO:0000256" key="3">
    <source>
        <dbReference type="ARBA" id="ARBA00022475"/>
    </source>
</evidence>
<comment type="similarity">
    <text evidence="2">Belongs to the CD36 family.</text>
</comment>
<evidence type="ECO:0000256" key="7">
    <source>
        <dbReference type="ARBA" id="ARBA00022989"/>
    </source>
</evidence>
<dbReference type="PANTHER" id="PTHR11923:SF69">
    <property type="entry name" value="SENSORY NEURON MEMBRANE PROTEIN 1"/>
    <property type="match status" value="1"/>
</dbReference>
<dbReference type="GO" id="GO:0005044">
    <property type="term" value="F:scavenger receptor activity"/>
    <property type="evidence" value="ECO:0007669"/>
    <property type="project" value="TreeGrafter"/>
</dbReference>
<evidence type="ECO:0000256" key="5">
    <source>
        <dbReference type="ARBA" id="ARBA00022692"/>
    </source>
</evidence>
<evidence type="ECO:0000256" key="2">
    <source>
        <dbReference type="ARBA" id="ARBA00010532"/>
    </source>
</evidence>
<keyword evidence="6" id="KW-0552">Olfaction</keyword>
<evidence type="ECO:0000256" key="6">
    <source>
        <dbReference type="ARBA" id="ARBA00022725"/>
    </source>
</evidence>
<evidence type="ECO:0000256" key="10">
    <source>
        <dbReference type="ARBA" id="ARBA00023170"/>
    </source>
</evidence>
<dbReference type="PRINTS" id="PR01609">
    <property type="entry name" value="CD36FAMILY"/>
</dbReference>
<proteinExistence type="inferred from homology"/>
<evidence type="ECO:0000313" key="13">
    <source>
        <dbReference type="EMBL" id="CAG6742454.1"/>
    </source>
</evidence>
<organism evidence="13">
    <name type="scientific">Cacopsylla melanoneura</name>
    <dbReference type="NCBI Taxonomy" id="428564"/>
    <lineage>
        <taxon>Eukaryota</taxon>
        <taxon>Metazoa</taxon>
        <taxon>Ecdysozoa</taxon>
        <taxon>Arthropoda</taxon>
        <taxon>Hexapoda</taxon>
        <taxon>Insecta</taxon>
        <taxon>Pterygota</taxon>
        <taxon>Neoptera</taxon>
        <taxon>Paraneoptera</taxon>
        <taxon>Hemiptera</taxon>
        <taxon>Sternorrhyncha</taxon>
        <taxon>Psylloidea</taxon>
        <taxon>Psyllidae</taxon>
        <taxon>Psyllinae</taxon>
        <taxon>Cacopsylla</taxon>
    </lineage>
</organism>
<dbReference type="GO" id="GO:0005737">
    <property type="term" value="C:cytoplasm"/>
    <property type="evidence" value="ECO:0007669"/>
    <property type="project" value="TreeGrafter"/>
</dbReference>
<keyword evidence="7 12" id="KW-1133">Transmembrane helix</keyword>
<reference evidence="13" key="1">
    <citation type="submission" date="2021-05" db="EMBL/GenBank/DDBJ databases">
        <authorList>
            <person name="Alioto T."/>
            <person name="Alioto T."/>
            <person name="Gomez Garrido J."/>
        </authorList>
    </citation>
    <scope>NUCLEOTIDE SEQUENCE</scope>
</reference>
<dbReference type="AlphaFoldDB" id="A0A8D9E7Q3"/>
<dbReference type="GO" id="GO:0007608">
    <property type="term" value="P:sensory perception of smell"/>
    <property type="evidence" value="ECO:0007669"/>
    <property type="project" value="UniProtKB-KW"/>
</dbReference>
<evidence type="ECO:0000256" key="8">
    <source>
        <dbReference type="ARBA" id="ARBA00023136"/>
    </source>
</evidence>
<dbReference type="GO" id="GO:0005886">
    <property type="term" value="C:plasma membrane"/>
    <property type="evidence" value="ECO:0007669"/>
    <property type="project" value="UniProtKB-SubCell"/>
</dbReference>
<keyword evidence="3" id="KW-1003">Cell membrane</keyword>
<keyword evidence="9" id="KW-1015">Disulfide bond</keyword>
<protein>
    <submittedName>
        <fullName evidence="13">Sensory neuron membrane protein 1</fullName>
    </submittedName>
</protein>
<dbReference type="EMBL" id="HBUF01435745">
    <property type="protein sequence ID" value="CAG6742454.1"/>
    <property type="molecule type" value="Transcribed_RNA"/>
</dbReference>